<proteinExistence type="predicted"/>
<accession>A0A814TA08</accession>
<organism evidence="2 4">
    <name type="scientific">Adineta steineri</name>
    <dbReference type="NCBI Taxonomy" id="433720"/>
    <lineage>
        <taxon>Eukaryota</taxon>
        <taxon>Metazoa</taxon>
        <taxon>Spiralia</taxon>
        <taxon>Gnathifera</taxon>
        <taxon>Rotifera</taxon>
        <taxon>Eurotatoria</taxon>
        <taxon>Bdelloidea</taxon>
        <taxon>Adinetida</taxon>
        <taxon>Adinetidae</taxon>
        <taxon>Adineta</taxon>
    </lineage>
</organism>
<comment type="caution">
    <text evidence="2">The sequence shown here is derived from an EMBL/GenBank/DDBJ whole genome shotgun (WGS) entry which is preliminary data.</text>
</comment>
<dbReference type="Pfam" id="PF00078">
    <property type="entry name" value="RVT_1"/>
    <property type="match status" value="1"/>
</dbReference>
<evidence type="ECO:0000259" key="1">
    <source>
        <dbReference type="PROSITE" id="PS50878"/>
    </source>
</evidence>
<dbReference type="Proteomes" id="UP000663844">
    <property type="component" value="Unassembled WGS sequence"/>
</dbReference>
<feature type="domain" description="Reverse transcriptase" evidence="1">
    <location>
        <begin position="281"/>
        <end position="521"/>
    </location>
</feature>
<dbReference type="AlphaFoldDB" id="A0A814TA08"/>
<evidence type="ECO:0000313" key="4">
    <source>
        <dbReference type="Proteomes" id="UP000663845"/>
    </source>
</evidence>
<gene>
    <name evidence="2" type="ORF">JYZ213_LOCUS24519</name>
    <name evidence="3" type="ORF">OXD698_LOCUS9750</name>
</gene>
<dbReference type="Gene3D" id="3.30.70.2630">
    <property type="match status" value="1"/>
</dbReference>
<dbReference type="InterPro" id="IPR043502">
    <property type="entry name" value="DNA/RNA_pol_sf"/>
</dbReference>
<reference evidence="2" key="1">
    <citation type="submission" date="2021-02" db="EMBL/GenBank/DDBJ databases">
        <authorList>
            <person name="Nowell W R."/>
        </authorList>
    </citation>
    <scope>NUCLEOTIDE SEQUENCE</scope>
</reference>
<dbReference type="Gene3D" id="1.10.10.2210">
    <property type="match status" value="1"/>
</dbReference>
<dbReference type="EMBL" id="CAJNOG010000302">
    <property type="protein sequence ID" value="CAF1158650.1"/>
    <property type="molecule type" value="Genomic_DNA"/>
</dbReference>
<dbReference type="PROSITE" id="PS50878">
    <property type="entry name" value="RT_POL"/>
    <property type="match status" value="1"/>
</dbReference>
<dbReference type="InterPro" id="IPR058912">
    <property type="entry name" value="HTH_animal"/>
</dbReference>
<dbReference type="Proteomes" id="UP000663845">
    <property type="component" value="Unassembled WGS sequence"/>
</dbReference>
<dbReference type="Gene3D" id="3.10.10.20">
    <property type="match status" value="1"/>
</dbReference>
<dbReference type="Pfam" id="PF26215">
    <property type="entry name" value="HTH_animal"/>
    <property type="match status" value="1"/>
</dbReference>
<name>A0A814TA08_9BILA</name>
<dbReference type="InterPro" id="IPR000477">
    <property type="entry name" value="RT_dom"/>
</dbReference>
<evidence type="ECO:0000313" key="3">
    <source>
        <dbReference type="EMBL" id="CAF3663417.1"/>
    </source>
</evidence>
<dbReference type="SUPFAM" id="SSF56672">
    <property type="entry name" value="DNA/RNA polymerases"/>
    <property type="match status" value="1"/>
</dbReference>
<dbReference type="EMBL" id="CAJOAZ010000500">
    <property type="protein sequence ID" value="CAF3663417.1"/>
    <property type="molecule type" value="Genomic_DNA"/>
</dbReference>
<dbReference type="PANTHER" id="PTHR21301">
    <property type="entry name" value="REVERSE TRANSCRIPTASE"/>
    <property type="match status" value="1"/>
</dbReference>
<dbReference type="PANTHER" id="PTHR21301:SF10">
    <property type="entry name" value="REVERSE TRANSCRIPTASE DOMAIN-CONTAINING PROTEIN"/>
    <property type="match status" value="1"/>
</dbReference>
<protein>
    <recommendedName>
        <fullName evidence="1">Reverse transcriptase domain-containing protein</fullName>
    </recommendedName>
</protein>
<evidence type="ECO:0000313" key="2">
    <source>
        <dbReference type="EMBL" id="CAF1158650.1"/>
    </source>
</evidence>
<sequence length="793" mass="93026">MRIKNKYNNHKNQQLLKETEGKIRNNILQFNQKSLKIVTNEINTQKSILQDYLTSTQPNRNHQYDIKWINTYEGRFKDEIIKKHQKKLIKLKDENDKKLRTTAPYLNQSTSLQNSNIVNISSVQLSDQHLNILSKGLKFVPTTHSIDTITNIVNVESVFGKKTSLEKTAAISEISEFINKWRKPKRTNISKEEQRLMDEIKANQNLVIVQADKGGKVVVMDKKEYINLIDTKLNDISTYEQIKKDPTKKIMEKIKTEADKLLGLNKINLAQHSQLIGIEDLPTIRGQPKLHKENNPMRIITCSKNTITSPVSKFVFNIIKELRSTISNVVTNTTKFVHNINYLPLNINENLASLDIQDLFTNIPVTRAVDIVIHRLNESKKLENTKLTKTDIKRLLLVSLNNSYFQFNNKFYRQTKGLPMGNTLSPLIADIYMDYYSKEHLKQININNKIFRYVDDILIITKMTETELKEYINKLNKIKGKIRFTHEFEENNSIPFLDTKLTKINDNNQMKIKVRWFRKSTASNRFLNYESDHGKSIKRNIVQNMTTRILHTTKETEEQKDDLEKLKIMLLNSNYPPNEIEHLIKQTCQEFNNPKEKTKKKNDMKYILCLPYVRGIEVLKRKLEKLKIQLYFSYPNKLQSSFNQSLKTQSKSIIYQIQCNCNTPSIYNGETKKGLETRTKQHSSMINNDDKKSEMVQHHRNNNYQCLFNTKNAFIIDQEKNWQKRRIKEALYSKINKSINKHDDISEAWNPILYKAEEQLKRKITSKMNNQIRQRKTEKQDGNSDTGEVYILA</sequence>